<keyword evidence="3" id="KW-1185">Reference proteome</keyword>
<dbReference type="OrthoDB" id="425681at2759"/>
<gene>
    <name evidence="2" type="ORF">EVAR_52925_1</name>
</gene>
<name>A0A4C1Y4G5_EUMVA</name>
<dbReference type="EMBL" id="BGZK01001086">
    <property type="protein sequence ID" value="GBP70798.1"/>
    <property type="molecule type" value="Genomic_DNA"/>
</dbReference>
<feature type="domain" description="Reverse transcriptase" evidence="1">
    <location>
        <begin position="5"/>
        <end position="58"/>
    </location>
</feature>
<dbReference type="AlphaFoldDB" id="A0A4C1Y4G5"/>
<evidence type="ECO:0000313" key="3">
    <source>
        <dbReference type="Proteomes" id="UP000299102"/>
    </source>
</evidence>
<dbReference type="Pfam" id="PF00078">
    <property type="entry name" value="RVT_1"/>
    <property type="match status" value="1"/>
</dbReference>
<dbReference type="Proteomes" id="UP000299102">
    <property type="component" value="Unassembled WGS sequence"/>
</dbReference>
<accession>A0A4C1Y4G5</accession>
<sequence length="166" mass="18420">MDEISVKCLLYADDQVILSWLACGLQEIVNKMNDSVKKRGMKVNVGKTKVMVLERNESTTGCDILIEESLSKSANTTHSVRMQCAENTVSTSSPNKVKRECNTGVALIEYLLCGSGFESGVIMLYRVLLGTAIRFDCAKLYTNLRPLYITGGRRRVGGWIDILSFL</sequence>
<reference evidence="2 3" key="1">
    <citation type="journal article" date="2019" name="Commun. Biol.">
        <title>The bagworm genome reveals a unique fibroin gene that provides high tensile strength.</title>
        <authorList>
            <person name="Kono N."/>
            <person name="Nakamura H."/>
            <person name="Ohtoshi R."/>
            <person name="Tomita M."/>
            <person name="Numata K."/>
            <person name="Arakawa K."/>
        </authorList>
    </citation>
    <scope>NUCLEOTIDE SEQUENCE [LARGE SCALE GENOMIC DNA]</scope>
</reference>
<proteinExistence type="predicted"/>
<organism evidence="2 3">
    <name type="scientific">Eumeta variegata</name>
    <name type="common">Bagworm moth</name>
    <name type="synonym">Eumeta japonica</name>
    <dbReference type="NCBI Taxonomy" id="151549"/>
    <lineage>
        <taxon>Eukaryota</taxon>
        <taxon>Metazoa</taxon>
        <taxon>Ecdysozoa</taxon>
        <taxon>Arthropoda</taxon>
        <taxon>Hexapoda</taxon>
        <taxon>Insecta</taxon>
        <taxon>Pterygota</taxon>
        <taxon>Neoptera</taxon>
        <taxon>Endopterygota</taxon>
        <taxon>Lepidoptera</taxon>
        <taxon>Glossata</taxon>
        <taxon>Ditrysia</taxon>
        <taxon>Tineoidea</taxon>
        <taxon>Psychidae</taxon>
        <taxon>Oiketicinae</taxon>
        <taxon>Eumeta</taxon>
    </lineage>
</organism>
<comment type="caution">
    <text evidence="2">The sequence shown here is derived from an EMBL/GenBank/DDBJ whole genome shotgun (WGS) entry which is preliminary data.</text>
</comment>
<dbReference type="InterPro" id="IPR000477">
    <property type="entry name" value="RT_dom"/>
</dbReference>
<protein>
    <recommendedName>
        <fullName evidence="1">Reverse transcriptase domain-containing protein</fullName>
    </recommendedName>
</protein>
<evidence type="ECO:0000313" key="2">
    <source>
        <dbReference type="EMBL" id="GBP70798.1"/>
    </source>
</evidence>
<evidence type="ECO:0000259" key="1">
    <source>
        <dbReference type="Pfam" id="PF00078"/>
    </source>
</evidence>